<accession>A0ABT2FSG1</accession>
<sequence>MSRIDKNNPAAKWRIAVLDGPNIANIGRERGHRDHTLGSWDELDHLVNKVGGLLEVEIIHFASNYEGKLLEWLHANAGDVDGIIVNPGSLTSYSEGLRHALEETRKPYVEVHFFNTVKHFARVSPHIRLESKITASATGVVSGFGQHSYTAALIGLVDLLDERAAQATGEGTDA</sequence>
<comment type="similarity">
    <text evidence="3">Belongs to the type-II 3-dehydroquinase family.</text>
</comment>
<keyword evidence="6" id="KW-0456">Lyase</keyword>
<keyword evidence="8" id="KW-1185">Reference proteome</keyword>
<gene>
    <name evidence="7" type="ORF">NYP18_00620</name>
</gene>
<evidence type="ECO:0000256" key="5">
    <source>
        <dbReference type="ARBA" id="ARBA00012060"/>
    </source>
</evidence>
<evidence type="ECO:0000256" key="2">
    <source>
        <dbReference type="ARBA" id="ARBA00004902"/>
    </source>
</evidence>
<comment type="catalytic activity">
    <reaction evidence="1">
        <text>3-dehydroquinate = 3-dehydroshikimate + H2O</text>
        <dbReference type="Rhea" id="RHEA:21096"/>
        <dbReference type="ChEBI" id="CHEBI:15377"/>
        <dbReference type="ChEBI" id="CHEBI:16630"/>
        <dbReference type="ChEBI" id="CHEBI:32364"/>
        <dbReference type="EC" id="4.2.1.10"/>
    </reaction>
</comment>
<comment type="caution">
    <text evidence="7">The sequence shown here is derived from an EMBL/GenBank/DDBJ whole genome shotgun (WGS) entry which is preliminary data.</text>
</comment>
<name>A0ABT2FSG1_9CORY</name>
<dbReference type="PANTHER" id="PTHR21272:SF3">
    <property type="entry name" value="CATABOLIC 3-DEHYDROQUINASE"/>
    <property type="match status" value="1"/>
</dbReference>
<dbReference type="EC" id="4.2.1.10" evidence="5"/>
<reference evidence="7 8" key="1">
    <citation type="submission" date="2022-08" db="EMBL/GenBank/DDBJ databases">
        <title>YIM 101645 draft genome.</title>
        <authorList>
            <person name="Chen X."/>
        </authorList>
    </citation>
    <scope>NUCLEOTIDE SEQUENCE [LARGE SCALE GENOMIC DNA]</scope>
    <source>
        <strain evidence="7 8">YIM 101645</strain>
    </source>
</reference>
<evidence type="ECO:0000256" key="1">
    <source>
        <dbReference type="ARBA" id="ARBA00001864"/>
    </source>
</evidence>
<dbReference type="Gene3D" id="3.40.50.9100">
    <property type="entry name" value="Dehydroquinase, class II"/>
    <property type="match status" value="1"/>
</dbReference>
<dbReference type="EMBL" id="JANWTC010000001">
    <property type="protein sequence ID" value="MCS5478157.1"/>
    <property type="molecule type" value="Genomic_DNA"/>
</dbReference>
<comment type="subunit">
    <text evidence="4">Homododecamer.</text>
</comment>
<dbReference type="InterPro" id="IPR036441">
    <property type="entry name" value="DHquinase_II_sf"/>
</dbReference>
<proteinExistence type="inferred from homology"/>
<dbReference type="RefSeq" id="WP_259426200.1">
    <property type="nucleotide sequence ID" value="NZ_JANWTC010000001.1"/>
</dbReference>
<dbReference type="Pfam" id="PF01220">
    <property type="entry name" value="DHquinase_II"/>
    <property type="match status" value="1"/>
</dbReference>
<dbReference type="PIRSF" id="PIRSF001399">
    <property type="entry name" value="DHquinase_II"/>
    <property type="match status" value="1"/>
</dbReference>
<evidence type="ECO:0000256" key="6">
    <source>
        <dbReference type="ARBA" id="ARBA00023239"/>
    </source>
</evidence>
<organism evidence="7 8">
    <name type="scientific">Corynebacterium lemuris</name>
    <dbReference type="NCBI Taxonomy" id="1859292"/>
    <lineage>
        <taxon>Bacteria</taxon>
        <taxon>Bacillati</taxon>
        <taxon>Actinomycetota</taxon>
        <taxon>Actinomycetes</taxon>
        <taxon>Mycobacteriales</taxon>
        <taxon>Corynebacteriaceae</taxon>
        <taxon>Corynebacterium</taxon>
    </lineage>
</organism>
<evidence type="ECO:0000256" key="4">
    <source>
        <dbReference type="ARBA" id="ARBA00011193"/>
    </source>
</evidence>
<dbReference type="PANTHER" id="PTHR21272">
    <property type="entry name" value="CATABOLIC 3-DEHYDROQUINASE"/>
    <property type="match status" value="1"/>
</dbReference>
<evidence type="ECO:0000313" key="8">
    <source>
        <dbReference type="Proteomes" id="UP001205965"/>
    </source>
</evidence>
<comment type="pathway">
    <text evidence="2">Metabolic intermediate biosynthesis; chorismate biosynthesis; chorismate from D-erythrose 4-phosphate and phosphoenolpyruvate: step 3/7.</text>
</comment>
<evidence type="ECO:0000256" key="3">
    <source>
        <dbReference type="ARBA" id="ARBA00011037"/>
    </source>
</evidence>
<dbReference type="SUPFAM" id="SSF52304">
    <property type="entry name" value="Type II 3-dehydroquinate dehydratase"/>
    <property type="match status" value="1"/>
</dbReference>
<dbReference type="Proteomes" id="UP001205965">
    <property type="component" value="Unassembled WGS sequence"/>
</dbReference>
<evidence type="ECO:0000313" key="7">
    <source>
        <dbReference type="EMBL" id="MCS5478157.1"/>
    </source>
</evidence>
<dbReference type="InterPro" id="IPR001874">
    <property type="entry name" value="DHquinase_II"/>
</dbReference>
<protein>
    <recommendedName>
        <fullName evidence="5">3-dehydroquinate dehydratase</fullName>
        <ecNumber evidence="5">4.2.1.10</ecNumber>
    </recommendedName>
</protein>